<keyword evidence="4" id="KW-0479">Metal-binding</keyword>
<dbReference type="PANTHER" id="PTHR12992:SF24">
    <property type="entry name" value="PEROXISOMAL COENZYME A DIPHOSPHATASE NUDT7"/>
    <property type="match status" value="1"/>
</dbReference>
<organism evidence="9 10">
    <name type="scientific">Phrynosoma platyrhinos</name>
    <name type="common">Desert horned lizard</name>
    <dbReference type="NCBI Taxonomy" id="52577"/>
    <lineage>
        <taxon>Eukaryota</taxon>
        <taxon>Metazoa</taxon>
        <taxon>Chordata</taxon>
        <taxon>Craniata</taxon>
        <taxon>Vertebrata</taxon>
        <taxon>Euteleostomi</taxon>
        <taxon>Lepidosauria</taxon>
        <taxon>Squamata</taxon>
        <taxon>Bifurcata</taxon>
        <taxon>Unidentata</taxon>
        <taxon>Episquamata</taxon>
        <taxon>Toxicofera</taxon>
        <taxon>Iguania</taxon>
        <taxon>Phrynosomatidae</taxon>
        <taxon>Phrynosomatinae</taxon>
        <taxon>Phrynosoma</taxon>
    </lineage>
</organism>
<proteinExistence type="inferred from homology"/>
<feature type="domain" description="Nudix hydrolase" evidence="8">
    <location>
        <begin position="49"/>
        <end position="175"/>
    </location>
</feature>
<keyword evidence="5" id="KW-0378">Hydrolase</keyword>
<evidence type="ECO:0000256" key="7">
    <source>
        <dbReference type="ARBA" id="ARBA00023211"/>
    </source>
</evidence>
<comment type="caution">
    <text evidence="9">The sequence shown here is derived from an EMBL/GenBank/DDBJ whole genome shotgun (WGS) entry which is preliminary data.</text>
</comment>
<dbReference type="SUPFAM" id="SSF55811">
    <property type="entry name" value="Nudix"/>
    <property type="match status" value="1"/>
</dbReference>
<evidence type="ECO:0000256" key="3">
    <source>
        <dbReference type="ARBA" id="ARBA00006506"/>
    </source>
</evidence>
<dbReference type="Proteomes" id="UP000826234">
    <property type="component" value="Unassembled WGS sequence"/>
</dbReference>
<dbReference type="PROSITE" id="PS01293">
    <property type="entry name" value="NUDIX_COA"/>
    <property type="match status" value="1"/>
</dbReference>
<comment type="cofactor">
    <cofactor evidence="2">
        <name>Mg(2+)</name>
        <dbReference type="ChEBI" id="CHEBI:18420"/>
    </cofactor>
</comment>
<dbReference type="InterPro" id="IPR000059">
    <property type="entry name" value="NUDIX_hydrolase_NudL_CS"/>
</dbReference>
<sequence length="244" mass="27528">MRELLPFFKMAAVNVSVEEGESSRMSVKDKAKLQLKKFDIGDRFSHFPGGKASVLLPLVVKDGKLHLLFTVRSMKLRRSPGDVCFPGGRSEPTDKDEISTALREAQEEVGLHPEQAEVICRLTDSLVTPVVAFIEDTFQAHPNPEEVSDTFFVPLEYFIRPSKYNVITIEINGLPYLVHSFEYDDPEHKTSFKIVGLTANFAVFLALAIFGEKPTFEVQYDLDNLNSSAMNFFLGQYDRVKSKL</sequence>
<comment type="cofactor">
    <cofactor evidence="1">
        <name>Mn(2+)</name>
        <dbReference type="ChEBI" id="CHEBI:29035"/>
    </cofactor>
</comment>
<comment type="similarity">
    <text evidence="3">Belongs to the Nudix hydrolase family. PCD1 subfamily.</text>
</comment>
<name>A0ABQ7SQC7_PHRPL</name>
<evidence type="ECO:0000256" key="5">
    <source>
        <dbReference type="ARBA" id="ARBA00022801"/>
    </source>
</evidence>
<dbReference type="PANTHER" id="PTHR12992">
    <property type="entry name" value="NUDIX HYDROLASE"/>
    <property type="match status" value="1"/>
</dbReference>
<dbReference type="PROSITE" id="PS51462">
    <property type="entry name" value="NUDIX"/>
    <property type="match status" value="1"/>
</dbReference>
<keyword evidence="7" id="KW-0464">Manganese</keyword>
<protein>
    <recommendedName>
        <fullName evidence="8">Nudix hydrolase domain-containing protein</fullName>
    </recommendedName>
</protein>
<accession>A0ABQ7SQC7</accession>
<dbReference type="InterPro" id="IPR015797">
    <property type="entry name" value="NUDIX_hydrolase-like_dom_sf"/>
</dbReference>
<keyword evidence="6" id="KW-0460">Magnesium</keyword>
<evidence type="ECO:0000256" key="2">
    <source>
        <dbReference type="ARBA" id="ARBA00001946"/>
    </source>
</evidence>
<evidence type="ECO:0000256" key="6">
    <source>
        <dbReference type="ARBA" id="ARBA00022842"/>
    </source>
</evidence>
<dbReference type="InterPro" id="IPR045121">
    <property type="entry name" value="CoAse"/>
</dbReference>
<evidence type="ECO:0000256" key="1">
    <source>
        <dbReference type="ARBA" id="ARBA00001936"/>
    </source>
</evidence>
<gene>
    <name evidence="9" type="ORF">JD844_000231</name>
</gene>
<dbReference type="CDD" id="cd03426">
    <property type="entry name" value="NUDIX_CoAse_Nudt7"/>
    <property type="match status" value="1"/>
</dbReference>
<dbReference type="Gene3D" id="3.90.79.10">
    <property type="entry name" value="Nucleoside Triphosphate Pyrophosphohydrolase"/>
    <property type="match status" value="1"/>
</dbReference>
<dbReference type="EMBL" id="JAIPUX010003776">
    <property type="protein sequence ID" value="KAH0619533.1"/>
    <property type="molecule type" value="Genomic_DNA"/>
</dbReference>
<evidence type="ECO:0000259" key="8">
    <source>
        <dbReference type="PROSITE" id="PS51462"/>
    </source>
</evidence>
<evidence type="ECO:0000313" key="9">
    <source>
        <dbReference type="EMBL" id="KAH0619533.1"/>
    </source>
</evidence>
<evidence type="ECO:0000313" key="10">
    <source>
        <dbReference type="Proteomes" id="UP000826234"/>
    </source>
</evidence>
<dbReference type="Pfam" id="PF00293">
    <property type="entry name" value="NUDIX"/>
    <property type="match status" value="1"/>
</dbReference>
<reference evidence="9 10" key="1">
    <citation type="journal article" date="2022" name="Gigascience">
        <title>A chromosome-level genome assembly and annotation of the desert horned lizard, Phrynosoma platyrhinos, provides insight into chromosomal rearrangements among reptiles.</title>
        <authorList>
            <person name="Koochekian N."/>
            <person name="Ascanio A."/>
            <person name="Farleigh K."/>
            <person name="Card D.C."/>
            <person name="Schield D.R."/>
            <person name="Castoe T.A."/>
            <person name="Jezkova T."/>
        </authorList>
    </citation>
    <scope>NUCLEOTIDE SEQUENCE [LARGE SCALE GENOMIC DNA]</scope>
    <source>
        <strain evidence="9">NK-2021</strain>
    </source>
</reference>
<keyword evidence="10" id="KW-1185">Reference proteome</keyword>
<dbReference type="InterPro" id="IPR000086">
    <property type="entry name" value="NUDIX_hydrolase_dom"/>
</dbReference>
<evidence type="ECO:0000256" key="4">
    <source>
        <dbReference type="ARBA" id="ARBA00022723"/>
    </source>
</evidence>